<dbReference type="PANTHER" id="PTHR13847">
    <property type="entry name" value="SARCOSINE DEHYDROGENASE-RELATED"/>
    <property type="match status" value="1"/>
</dbReference>
<dbReference type="PROSITE" id="PS51257">
    <property type="entry name" value="PROKAR_LIPOPROTEIN"/>
    <property type="match status" value="1"/>
</dbReference>
<keyword evidence="4" id="KW-1185">Reference proteome</keyword>
<name>A0A1C2E380_9HYPH</name>
<dbReference type="RefSeq" id="WP_065997178.1">
    <property type="nucleotide sequence ID" value="NZ_MDEO01000028.1"/>
</dbReference>
<dbReference type="SUPFAM" id="SSF51905">
    <property type="entry name" value="FAD/NAD(P)-binding domain"/>
    <property type="match status" value="1"/>
</dbReference>
<protein>
    <submittedName>
        <fullName evidence="3">FAD-dependent oxidoreductase</fullName>
    </submittedName>
</protein>
<dbReference type="Gene3D" id="3.30.9.10">
    <property type="entry name" value="D-Amino Acid Oxidase, subunit A, domain 2"/>
    <property type="match status" value="1"/>
</dbReference>
<proteinExistence type="predicted"/>
<dbReference type="GO" id="GO:0005737">
    <property type="term" value="C:cytoplasm"/>
    <property type="evidence" value="ECO:0007669"/>
    <property type="project" value="TreeGrafter"/>
</dbReference>
<comment type="caution">
    <text evidence="3">The sequence shown here is derived from an EMBL/GenBank/DDBJ whole genome shotgun (WGS) entry which is preliminary data.</text>
</comment>
<evidence type="ECO:0000313" key="4">
    <source>
        <dbReference type="Proteomes" id="UP000094412"/>
    </source>
</evidence>
<dbReference type="InterPro" id="IPR036188">
    <property type="entry name" value="FAD/NAD-bd_sf"/>
</dbReference>
<evidence type="ECO:0000259" key="2">
    <source>
        <dbReference type="Pfam" id="PF01266"/>
    </source>
</evidence>
<accession>A0A1C2E380</accession>
<gene>
    <name evidence="3" type="ORF">QV13_07335</name>
</gene>
<dbReference type="OrthoDB" id="9815989at2"/>
<dbReference type="Proteomes" id="UP000094412">
    <property type="component" value="Unassembled WGS sequence"/>
</dbReference>
<dbReference type="EMBL" id="MDEO01000028">
    <property type="protein sequence ID" value="OCX21461.1"/>
    <property type="molecule type" value="Genomic_DNA"/>
</dbReference>
<dbReference type="Gene3D" id="3.50.50.60">
    <property type="entry name" value="FAD/NAD(P)-binding domain"/>
    <property type="match status" value="1"/>
</dbReference>
<evidence type="ECO:0000256" key="1">
    <source>
        <dbReference type="ARBA" id="ARBA00023002"/>
    </source>
</evidence>
<dbReference type="PANTHER" id="PTHR13847:SF287">
    <property type="entry name" value="FAD-DEPENDENT OXIDOREDUCTASE DOMAIN-CONTAINING PROTEIN 1"/>
    <property type="match status" value="1"/>
</dbReference>
<feature type="domain" description="FAD dependent oxidoreductase" evidence="2">
    <location>
        <begin position="4"/>
        <end position="360"/>
    </location>
</feature>
<dbReference type="AlphaFoldDB" id="A0A1C2E380"/>
<dbReference type="Pfam" id="PF01266">
    <property type="entry name" value="DAO"/>
    <property type="match status" value="1"/>
</dbReference>
<dbReference type="InterPro" id="IPR006076">
    <property type="entry name" value="FAD-dep_OxRdtase"/>
</dbReference>
<organism evidence="3 4">
    <name type="scientific">Mesorhizobium hungaricum</name>
    <dbReference type="NCBI Taxonomy" id="1566387"/>
    <lineage>
        <taxon>Bacteria</taxon>
        <taxon>Pseudomonadati</taxon>
        <taxon>Pseudomonadota</taxon>
        <taxon>Alphaproteobacteria</taxon>
        <taxon>Hyphomicrobiales</taxon>
        <taxon>Phyllobacteriaceae</taxon>
        <taxon>Mesorhizobium</taxon>
    </lineage>
</organism>
<dbReference type="GO" id="GO:0016491">
    <property type="term" value="F:oxidoreductase activity"/>
    <property type="evidence" value="ECO:0007669"/>
    <property type="project" value="UniProtKB-KW"/>
</dbReference>
<evidence type="ECO:0000313" key="3">
    <source>
        <dbReference type="EMBL" id="OCX21461.1"/>
    </source>
</evidence>
<keyword evidence="1" id="KW-0560">Oxidoreductase</keyword>
<reference evidence="3 4" key="1">
    <citation type="submission" date="2016-08" db="EMBL/GenBank/DDBJ databases">
        <title>Whole genome sequence of Mesorhizobium sp. strain UASWS1009 isolated from industrial sewage.</title>
        <authorList>
            <person name="Crovadore J."/>
            <person name="Calmin G."/>
            <person name="Chablais R."/>
            <person name="Cochard B."/>
            <person name="Lefort F."/>
        </authorList>
    </citation>
    <scope>NUCLEOTIDE SEQUENCE [LARGE SCALE GENOMIC DNA]</scope>
    <source>
        <strain evidence="3 4">UASWS1009</strain>
    </source>
</reference>
<sequence>MNARIAIIGAGVAGCGAARRAAELGAKNVVVIDKSTPASGSSGRSAGVFNAQTLRPLDIEIRVRERELLFRFERERGLPLARIGNLRFATQDADVGAFEHSLTFQRSLGASDAQILSRAEIKKLVPDLVIEDVTAALYGPNDGHLDGHLLCSAMVDEAREKGVRFLVNTQLKAYRKDGSVHILSTGGGEVEADIVINAAGAWAPQVGRILGHPVAVNPEVHEVVRVKLPRDLGYAVPMCNFYMPGQAAEGIYFRQDGPDSLIAGLHTYDSVPGLAVNDPDNFSPPDGDDNFLKVAQMVSDRLHVDDLGFRPGWFGLYPLSADGLFQVGPYKADPSVLVVAGLGGVGITSGVVLGALAAEWALLGKPVTVPQAEICLPDRPSLLPEAA</sequence>
<dbReference type="STRING" id="1566387.QV13_07335"/>